<reference evidence="3" key="1">
    <citation type="submission" date="2016-11" db="UniProtKB">
        <authorList>
            <consortium name="WormBaseParasite"/>
        </authorList>
    </citation>
    <scope>IDENTIFICATION</scope>
</reference>
<evidence type="ECO:0000256" key="1">
    <source>
        <dbReference type="SAM" id="SignalP"/>
    </source>
</evidence>
<feature type="signal peptide" evidence="1">
    <location>
        <begin position="1"/>
        <end position="19"/>
    </location>
</feature>
<keyword evidence="1" id="KW-0732">Signal</keyword>
<dbReference type="Proteomes" id="UP000095283">
    <property type="component" value="Unplaced"/>
</dbReference>
<evidence type="ECO:0000313" key="3">
    <source>
        <dbReference type="WBParaSite" id="Hba_15080"/>
    </source>
</evidence>
<evidence type="ECO:0000313" key="2">
    <source>
        <dbReference type="Proteomes" id="UP000095283"/>
    </source>
</evidence>
<dbReference type="WBParaSite" id="Hba_15080">
    <property type="protein sequence ID" value="Hba_15080"/>
    <property type="gene ID" value="Hba_15080"/>
</dbReference>
<protein>
    <submittedName>
        <fullName evidence="3">Venom peptide</fullName>
    </submittedName>
</protein>
<sequence>MAVVLNGLLIFCVVNFCLTTPEEPYLTFEELYQYGKNEYTMKNWPDCIGYMKRALDDFR</sequence>
<proteinExistence type="predicted"/>
<accession>A0A1I7XBS3</accession>
<dbReference type="AlphaFoldDB" id="A0A1I7XBS3"/>
<feature type="chain" id="PRO_5009311154" evidence="1">
    <location>
        <begin position="20"/>
        <end position="59"/>
    </location>
</feature>
<organism evidence="2 3">
    <name type="scientific">Heterorhabditis bacteriophora</name>
    <name type="common">Entomopathogenic nematode worm</name>
    <dbReference type="NCBI Taxonomy" id="37862"/>
    <lineage>
        <taxon>Eukaryota</taxon>
        <taxon>Metazoa</taxon>
        <taxon>Ecdysozoa</taxon>
        <taxon>Nematoda</taxon>
        <taxon>Chromadorea</taxon>
        <taxon>Rhabditida</taxon>
        <taxon>Rhabditina</taxon>
        <taxon>Rhabditomorpha</taxon>
        <taxon>Strongyloidea</taxon>
        <taxon>Heterorhabditidae</taxon>
        <taxon>Heterorhabditis</taxon>
    </lineage>
</organism>
<keyword evidence="2" id="KW-1185">Reference proteome</keyword>
<name>A0A1I7XBS3_HETBA</name>